<gene>
    <name evidence="1" type="ORF">KP509_12G008600</name>
</gene>
<comment type="caution">
    <text evidence="1">The sequence shown here is derived from an EMBL/GenBank/DDBJ whole genome shotgun (WGS) entry which is preliminary data.</text>
</comment>
<reference evidence="1" key="1">
    <citation type="submission" date="2021-08" db="EMBL/GenBank/DDBJ databases">
        <title>WGS assembly of Ceratopteris richardii.</title>
        <authorList>
            <person name="Marchant D.B."/>
            <person name="Chen G."/>
            <person name="Jenkins J."/>
            <person name="Shu S."/>
            <person name="Leebens-Mack J."/>
            <person name="Grimwood J."/>
            <person name="Schmutz J."/>
            <person name="Soltis P."/>
            <person name="Soltis D."/>
            <person name="Chen Z.-H."/>
        </authorList>
    </citation>
    <scope>NUCLEOTIDE SEQUENCE</scope>
    <source>
        <strain evidence="1">Whitten #5841</strain>
        <tissue evidence="1">Leaf</tissue>
    </source>
</reference>
<sequence length="320" mass="38018">MGRRVWFTDAYTYLGVVFSGPIFSMRRAAESRWTRAYAALGRLEMICSQVQFQEPCTKLWLFDTLVTSAMLCGVHIWGPSVRMAFYKDHLLRLTADGIVVRPSYMDTHLSYGVRCAIGRMRTSSHQLEIETGRYRRVPTQDRICRICHMEPERELHYICHCSAYYEIRGCFHCLFREGFGPFSRAMGYEDQRCLGLFLLELRRHRDSLLRHRDSLSRLSKRKTVQQVTDYFREVTTTTQRDRSAVQQSPDLTSLRGTLVDRARGLERSKRPRLQRRMSQQRRRLQMRIRLILARHARYPVRVLTMEDIEEIRHRPMRDFL</sequence>
<dbReference type="AlphaFoldDB" id="A0A8T2TII6"/>
<dbReference type="EMBL" id="CM035417">
    <property type="protein sequence ID" value="KAH7422442.1"/>
    <property type="molecule type" value="Genomic_DNA"/>
</dbReference>
<protein>
    <submittedName>
        <fullName evidence="1">Uncharacterized protein</fullName>
    </submittedName>
</protein>
<proteinExistence type="predicted"/>
<evidence type="ECO:0000313" key="1">
    <source>
        <dbReference type="EMBL" id="KAH7422442.1"/>
    </source>
</evidence>
<accession>A0A8T2TII6</accession>
<dbReference type="Proteomes" id="UP000825935">
    <property type="component" value="Chromosome 12"/>
</dbReference>
<organism evidence="1 2">
    <name type="scientific">Ceratopteris richardii</name>
    <name type="common">Triangle waterfern</name>
    <dbReference type="NCBI Taxonomy" id="49495"/>
    <lineage>
        <taxon>Eukaryota</taxon>
        <taxon>Viridiplantae</taxon>
        <taxon>Streptophyta</taxon>
        <taxon>Embryophyta</taxon>
        <taxon>Tracheophyta</taxon>
        <taxon>Polypodiopsida</taxon>
        <taxon>Polypodiidae</taxon>
        <taxon>Polypodiales</taxon>
        <taxon>Pteridineae</taxon>
        <taxon>Pteridaceae</taxon>
        <taxon>Parkerioideae</taxon>
        <taxon>Ceratopteris</taxon>
    </lineage>
</organism>
<name>A0A8T2TII6_CERRI</name>
<keyword evidence="2" id="KW-1185">Reference proteome</keyword>
<evidence type="ECO:0000313" key="2">
    <source>
        <dbReference type="Proteomes" id="UP000825935"/>
    </source>
</evidence>